<dbReference type="GO" id="GO:0005886">
    <property type="term" value="C:plasma membrane"/>
    <property type="evidence" value="ECO:0007669"/>
    <property type="project" value="TreeGrafter"/>
</dbReference>
<organism evidence="9 10">
    <name type="scientific">Magnaporthiopsis poae (strain ATCC 64411 / 73-15)</name>
    <name type="common">Kentucky bluegrass fungus</name>
    <name type="synonym">Magnaporthe poae</name>
    <dbReference type="NCBI Taxonomy" id="644358"/>
    <lineage>
        <taxon>Eukaryota</taxon>
        <taxon>Fungi</taxon>
        <taxon>Dikarya</taxon>
        <taxon>Ascomycota</taxon>
        <taxon>Pezizomycotina</taxon>
        <taxon>Sordariomycetes</taxon>
        <taxon>Sordariomycetidae</taxon>
        <taxon>Magnaporthales</taxon>
        <taxon>Magnaporthaceae</taxon>
        <taxon>Magnaporthiopsis</taxon>
    </lineage>
</organism>
<evidence type="ECO:0000313" key="9">
    <source>
        <dbReference type="EnsemblFungi" id="MAPG_10174T0"/>
    </source>
</evidence>
<accession>A0A0C4EBW2</accession>
<dbReference type="Pfam" id="PF07690">
    <property type="entry name" value="MFS_1"/>
    <property type="match status" value="1"/>
</dbReference>
<evidence type="ECO:0000313" key="10">
    <source>
        <dbReference type="Proteomes" id="UP000011715"/>
    </source>
</evidence>
<dbReference type="eggNOG" id="KOG0254">
    <property type="taxonomic scope" value="Eukaryota"/>
</dbReference>
<evidence type="ECO:0000256" key="6">
    <source>
        <dbReference type="SAM" id="Phobius"/>
    </source>
</evidence>
<feature type="transmembrane region" description="Helical" evidence="6">
    <location>
        <begin position="100"/>
        <end position="120"/>
    </location>
</feature>
<name>A0A0C4EBW2_MAGP6</name>
<dbReference type="STRING" id="644358.A0A0C4EBW2"/>
<dbReference type="EMBL" id="GL876977">
    <property type="protein sequence ID" value="KLU91656.1"/>
    <property type="molecule type" value="Genomic_DNA"/>
</dbReference>
<dbReference type="InterPro" id="IPR036259">
    <property type="entry name" value="MFS_trans_sf"/>
</dbReference>
<gene>
    <name evidence="8" type="ORF">MAPG_10174</name>
</gene>
<comment type="subcellular location">
    <subcellularLocation>
        <location evidence="1">Membrane</location>
        <topology evidence="1">Multi-pass membrane protein</topology>
    </subcellularLocation>
</comment>
<feature type="region of interest" description="Disordered" evidence="5">
    <location>
        <begin position="1"/>
        <end position="46"/>
    </location>
</feature>
<evidence type="ECO:0000256" key="3">
    <source>
        <dbReference type="ARBA" id="ARBA00022989"/>
    </source>
</evidence>
<reference evidence="9" key="5">
    <citation type="submission" date="2015-06" db="UniProtKB">
        <authorList>
            <consortium name="EnsemblFungi"/>
        </authorList>
    </citation>
    <scope>IDENTIFICATION</scope>
    <source>
        <strain evidence="9">ATCC 64411</strain>
    </source>
</reference>
<dbReference type="SUPFAM" id="SSF103473">
    <property type="entry name" value="MFS general substrate transporter"/>
    <property type="match status" value="2"/>
</dbReference>
<sequence>MQSPPATQMPEQELNVTVPTVPRKEEDPTTEMAVPPTAAAPDADGSGHAEGRVYMTGYRLYTLTVGISLALFLSALETTIVSTSLVSMTNALGGFDQRNWVVTAYLLTYTGFLVILAKFSDIFGRKSVFLASIATFTIFSVVIINRSFQGIGASGMYAMGSVIVPEMVPPEKWGNYISIMPLVVVLSSVLGPILGGFINDHSSWRWVFLLNGPAGAITIAMVAFAMPTKFPNHGNLPARPKKTLHERIASSRRSLARLDLVGAFLLLAFSILIVFGFEEGGRRFSWRSAAIITSITLGSLLFLSFVVWEKFVGVGQGSIREPIFPLRLMKRRRVGFLTGMPFMTILINTPQRFQAVNGFSAWDAGLRTLPLLLSSPVGTLISSQLVTKARVPPSYVLFAGVALQVLGVGLASTVGPEDMQHLYGYEVLMGVSFGVTLIMLVIFVPFTVGKEDLAVSMGAVTQVRVLGGTIGLAISATVLNNYLGSHLSSVLDQTQLHDISESIAAIDQLPKHLQTTVRGIFSDAFNTRASNKIFLSLPRVDTPRVQKKS</sequence>
<evidence type="ECO:0000256" key="4">
    <source>
        <dbReference type="ARBA" id="ARBA00023136"/>
    </source>
</evidence>
<evidence type="ECO:0000256" key="5">
    <source>
        <dbReference type="SAM" id="MobiDB-lite"/>
    </source>
</evidence>
<dbReference type="GO" id="GO:0022857">
    <property type="term" value="F:transmembrane transporter activity"/>
    <property type="evidence" value="ECO:0007669"/>
    <property type="project" value="InterPro"/>
</dbReference>
<dbReference type="EMBL" id="ADBL01002619">
    <property type="status" value="NOT_ANNOTATED_CDS"/>
    <property type="molecule type" value="Genomic_DNA"/>
</dbReference>
<dbReference type="VEuPathDB" id="FungiDB:MAPG_10174"/>
<evidence type="ECO:0000256" key="1">
    <source>
        <dbReference type="ARBA" id="ARBA00004141"/>
    </source>
</evidence>
<keyword evidence="2 6" id="KW-0812">Transmembrane</keyword>
<feature type="transmembrane region" description="Helical" evidence="6">
    <location>
        <begin position="427"/>
        <end position="448"/>
    </location>
</feature>
<feature type="transmembrane region" description="Helical" evidence="6">
    <location>
        <begin position="175"/>
        <end position="198"/>
    </location>
</feature>
<feature type="transmembrane region" description="Helical" evidence="6">
    <location>
        <begin position="60"/>
        <end position="80"/>
    </location>
</feature>
<keyword evidence="3 6" id="KW-1133">Transmembrane helix</keyword>
<dbReference type="PANTHER" id="PTHR23501">
    <property type="entry name" value="MAJOR FACILITATOR SUPERFAMILY"/>
    <property type="match status" value="1"/>
</dbReference>
<evidence type="ECO:0000256" key="2">
    <source>
        <dbReference type="ARBA" id="ARBA00022692"/>
    </source>
</evidence>
<dbReference type="PANTHER" id="PTHR23501:SF43">
    <property type="entry name" value="MULTIDRUG TRANSPORTER, PUTATIVE (AFU_ORTHOLOGUE AFUA_6G03040)-RELATED"/>
    <property type="match status" value="1"/>
</dbReference>
<dbReference type="Gene3D" id="1.20.1720.10">
    <property type="entry name" value="Multidrug resistance protein D"/>
    <property type="match status" value="1"/>
</dbReference>
<reference evidence="8" key="1">
    <citation type="submission" date="2010-05" db="EMBL/GenBank/DDBJ databases">
        <title>The Genome Sequence of Magnaporthe poae strain ATCC 64411.</title>
        <authorList>
            <consortium name="The Broad Institute Genome Sequencing Platform"/>
            <consortium name="Broad Institute Genome Sequencing Center for Infectious Disease"/>
            <person name="Ma L.-J."/>
            <person name="Dead R."/>
            <person name="Young S."/>
            <person name="Zeng Q."/>
            <person name="Koehrsen M."/>
            <person name="Alvarado L."/>
            <person name="Berlin A."/>
            <person name="Chapman S.B."/>
            <person name="Chen Z."/>
            <person name="Freedman E."/>
            <person name="Gellesch M."/>
            <person name="Goldberg J."/>
            <person name="Griggs A."/>
            <person name="Gujja S."/>
            <person name="Heilman E.R."/>
            <person name="Heiman D."/>
            <person name="Hepburn T."/>
            <person name="Howarth C."/>
            <person name="Jen D."/>
            <person name="Larson L."/>
            <person name="Mehta T."/>
            <person name="Neiman D."/>
            <person name="Pearson M."/>
            <person name="Roberts A."/>
            <person name="Saif S."/>
            <person name="Shea T."/>
            <person name="Shenoy N."/>
            <person name="Sisk P."/>
            <person name="Stolte C."/>
            <person name="Sykes S."/>
            <person name="Walk T."/>
            <person name="White J."/>
            <person name="Yandava C."/>
            <person name="Haas B."/>
            <person name="Nusbaum C."/>
            <person name="Birren B."/>
        </authorList>
    </citation>
    <scope>NUCLEOTIDE SEQUENCE</scope>
    <source>
        <strain evidence="8">ATCC 64411</strain>
    </source>
</reference>
<feature type="transmembrane region" description="Helical" evidence="6">
    <location>
        <begin position="394"/>
        <end position="415"/>
    </location>
</feature>
<keyword evidence="4 6" id="KW-0472">Membrane</keyword>
<dbReference type="OrthoDB" id="440553at2759"/>
<reference evidence="8" key="3">
    <citation type="submission" date="2011-03" db="EMBL/GenBank/DDBJ databases">
        <title>Annotation of Magnaporthe poae ATCC 64411.</title>
        <authorList>
            <person name="Ma L.-J."/>
            <person name="Dead R."/>
            <person name="Young S.K."/>
            <person name="Zeng Q."/>
            <person name="Gargeya S."/>
            <person name="Fitzgerald M."/>
            <person name="Haas B."/>
            <person name="Abouelleil A."/>
            <person name="Alvarado L."/>
            <person name="Arachchi H.M."/>
            <person name="Berlin A."/>
            <person name="Brown A."/>
            <person name="Chapman S.B."/>
            <person name="Chen Z."/>
            <person name="Dunbar C."/>
            <person name="Freedman E."/>
            <person name="Gearin G."/>
            <person name="Gellesch M."/>
            <person name="Goldberg J."/>
            <person name="Griggs A."/>
            <person name="Gujja S."/>
            <person name="Heiman D."/>
            <person name="Howarth C."/>
            <person name="Larson L."/>
            <person name="Lui A."/>
            <person name="MacDonald P.J.P."/>
            <person name="Mehta T."/>
            <person name="Montmayeur A."/>
            <person name="Murphy C."/>
            <person name="Neiman D."/>
            <person name="Pearson M."/>
            <person name="Priest M."/>
            <person name="Roberts A."/>
            <person name="Saif S."/>
            <person name="Shea T."/>
            <person name="Shenoy N."/>
            <person name="Sisk P."/>
            <person name="Stolte C."/>
            <person name="Sykes S."/>
            <person name="Yandava C."/>
            <person name="Wortman J."/>
            <person name="Nusbaum C."/>
            <person name="Birren B."/>
        </authorList>
    </citation>
    <scope>NUCLEOTIDE SEQUENCE</scope>
    <source>
        <strain evidence="8">ATCC 64411</strain>
    </source>
</reference>
<feature type="transmembrane region" description="Helical" evidence="6">
    <location>
        <begin position="289"/>
        <end position="312"/>
    </location>
</feature>
<evidence type="ECO:0000259" key="7">
    <source>
        <dbReference type="PROSITE" id="PS50850"/>
    </source>
</evidence>
<dbReference type="Proteomes" id="UP000011715">
    <property type="component" value="Unassembled WGS sequence"/>
</dbReference>
<feature type="transmembrane region" description="Helical" evidence="6">
    <location>
        <begin position="204"/>
        <end position="226"/>
    </location>
</feature>
<dbReference type="PROSITE" id="PS50850">
    <property type="entry name" value="MFS"/>
    <property type="match status" value="1"/>
</dbReference>
<feature type="compositionally biased region" description="Low complexity" evidence="5">
    <location>
        <begin position="33"/>
        <end position="44"/>
    </location>
</feature>
<dbReference type="Gene3D" id="1.20.1250.20">
    <property type="entry name" value="MFS general substrate transporter like domains"/>
    <property type="match status" value="1"/>
</dbReference>
<proteinExistence type="predicted"/>
<dbReference type="PROSITE" id="PS00216">
    <property type="entry name" value="SUGAR_TRANSPORT_1"/>
    <property type="match status" value="1"/>
</dbReference>
<reference evidence="10" key="2">
    <citation type="submission" date="2010-05" db="EMBL/GenBank/DDBJ databases">
        <title>The genome sequence of Magnaporthe poae strain ATCC 64411.</title>
        <authorList>
            <person name="Ma L.-J."/>
            <person name="Dead R."/>
            <person name="Young S."/>
            <person name="Zeng Q."/>
            <person name="Koehrsen M."/>
            <person name="Alvarado L."/>
            <person name="Berlin A."/>
            <person name="Chapman S.B."/>
            <person name="Chen Z."/>
            <person name="Freedman E."/>
            <person name="Gellesch M."/>
            <person name="Goldberg J."/>
            <person name="Griggs A."/>
            <person name="Gujja S."/>
            <person name="Heilman E.R."/>
            <person name="Heiman D."/>
            <person name="Hepburn T."/>
            <person name="Howarth C."/>
            <person name="Jen D."/>
            <person name="Larson L."/>
            <person name="Mehta T."/>
            <person name="Neiman D."/>
            <person name="Pearson M."/>
            <person name="Roberts A."/>
            <person name="Saif S."/>
            <person name="Shea T."/>
            <person name="Shenoy N."/>
            <person name="Sisk P."/>
            <person name="Stolte C."/>
            <person name="Sykes S."/>
            <person name="Walk T."/>
            <person name="White J."/>
            <person name="Yandava C."/>
            <person name="Haas B."/>
            <person name="Nusbaum C."/>
            <person name="Birren B."/>
        </authorList>
    </citation>
    <scope>NUCLEOTIDE SEQUENCE [LARGE SCALE GENOMIC DNA]</scope>
    <source>
        <strain evidence="10">ATCC 64411 / 73-15</strain>
    </source>
</reference>
<evidence type="ECO:0000313" key="8">
    <source>
        <dbReference type="EMBL" id="KLU91656.1"/>
    </source>
</evidence>
<dbReference type="AlphaFoldDB" id="A0A0C4EBW2"/>
<dbReference type="InterPro" id="IPR020846">
    <property type="entry name" value="MFS_dom"/>
</dbReference>
<feature type="transmembrane region" description="Helical" evidence="6">
    <location>
        <begin position="255"/>
        <end position="277"/>
    </location>
</feature>
<keyword evidence="10" id="KW-1185">Reference proteome</keyword>
<dbReference type="InterPro" id="IPR011701">
    <property type="entry name" value="MFS"/>
</dbReference>
<protein>
    <recommendedName>
        <fullName evidence="7">Major facilitator superfamily (MFS) profile domain-containing protein</fullName>
    </recommendedName>
</protein>
<reference evidence="9" key="4">
    <citation type="journal article" date="2015" name="G3 (Bethesda)">
        <title>Genome sequences of three phytopathogenic species of the Magnaporthaceae family of fungi.</title>
        <authorList>
            <person name="Okagaki L.H."/>
            <person name="Nunes C.C."/>
            <person name="Sailsbery J."/>
            <person name="Clay B."/>
            <person name="Brown D."/>
            <person name="John T."/>
            <person name="Oh Y."/>
            <person name="Young N."/>
            <person name="Fitzgerald M."/>
            <person name="Haas B.J."/>
            <person name="Zeng Q."/>
            <person name="Young S."/>
            <person name="Adiconis X."/>
            <person name="Fan L."/>
            <person name="Levin J.Z."/>
            <person name="Mitchell T.K."/>
            <person name="Okubara P.A."/>
            <person name="Farman M.L."/>
            <person name="Kohn L.M."/>
            <person name="Birren B."/>
            <person name="Ma L.-J."/>
            <person name="Dean R.A."/>
        </authorList>
    </citation>
    <scope>NUCLEOTIDE SEQUENCE</scope>
    <source>
        <strain evidence="9">ATCC 64411 / 73-15</strain>
    </source>
</reference>
<feature type="domain" description="Major facilitator superfamily (MFS) profile" evidence="7">
    <location>
        <begin position="63"/>
        <end position="549"/>
    </location>
</feature>
<feature type="compositionally biased region" description="Polar residues" evidence="5">
    <location>
        <begin position="1"/>
        <end position="18"/>
    </location>
</feature>
<feature type="transmembrane region" description="Helical" evidence="6">
    <location>
        <begin position="127"/>
        <end position="144"/>
    </location>
</feature>
<dbReference type="OMA" id="FAVWGST"/>
<dbReference type="InterPro" id="IPR005829">
    <property type="entry name" value="Sugar_transporter_CS"/>
</dbReference>
<dbReference type="EnsemblFungi" id="MAPG_10174T0">
    <property type="protein sequence ID" value="MAPG_10174T0"/>
    <property type="gene ID" value="MAPG_10174"/>
</dbReference>